<feature type="binding site" evidence="6">
    <location>
        <position position="100"/>
    </location>
    <ligand>
        <name>Mg(2+)</name>
        <dbReference type="ChEBI" id="CHEBI:18420"/>
    </ligand>
</feature>
<dbReference type="PANTHER" id="PTHR42740:SF1">
    <property type="entry name" value="RIBONUCLEASE VAPC3"/>
    <property type="match status" value="1"/>
</dbReference>
<dbReference type="InterPro" id="IPR002716">
    <property type="entry name" value="PIN_dom"/>
</dbReference>
<dbReference type="CDD" id="cd18764">
    <property type="entry name" value="PIN_MtVapC3-like"/>
    <property type="match status" value="1"/>
</dbReference>
<comment type="function">
    <text evidence="6">Toxic component of a toxin-antitoxin (TA) system. An RNase.</text>
</comment>
<keyword evidence="2 6" id="KW-0540">Nuclease</keyword>
<keyword evidence="5 6" id="KW-0460">Magnesium</keyword>
<keyword evidence="1 6" id="KW-1277">Toxin-antitoxin system</keyword>
<evidence type="ECO:0000256" key="3">
    <source>
        <dbReference type="ARBA" id="ARBA00022723"/>
    </source>
</evidence>
<evidence type="ECO:0000256" key="1">
    <source>
        <dbReference type="ARBA" id="ARBA00022649"/>
    </source>
</evidence>
<organism evidence="8 9">
    <name type="scientific">Maribellus comscasis</name>
    <dbReference type="NCBI Taxonomy" id="2681766"/>
    <lineage>
        <taxon>Bacteria</taxon>
        <taxon>Pseudomonadati</taxon>
        <taxon>Bacteroidota</taxon>
        <taxon>Bacteroidia</taxon>
        <taxon>Marinilabiliales</taxon>
        <taxon>Prolixibacteraceae</taxon>
        <taxon>Maribellus</taxon>
    </lineage>
</organism>
<accession>A0A6I6JV16</accession>
<feature type="domain" description="PIN" evidence="7">
    <location>
        <begin position="6"/>
        <end position="124"/>
    </location>
</feature>
<dbReference type="Gene3D" id="3.40.50.1010">
    <property type="entry name" value="5'-nuclease"/>
    <property type="match status" value="1"/>
</dbReference>
<keyword evidence="9" id="KW-1185">Reference proteome</keyword>
<name>A0A6I6JV16_9BACT</name>
<dbReference type="HAMAP" id="MF_00265">
    <property type="entry name" value="VapC_Nob1"/>
    <property type="match status" value="1"/>
</dbReference>
<dbReference type="GO" id="GO:0000287">
    <property type="term" value="F:magnesium ion binding"/>
    <property type="evidence" value="ECO:0007669"/>
    <property type="project" value="UniProtKB-UniRule"/>
</dbReference>
<dbReference type="KEGG" id="mcos:GM418_15010"/>
<dbReference type="EC" id="3.1.-.-" evidence="6"/>
<dbReference type="Proteomes" id="UP000428260">
    <property type="component" value="Chromosome"/>
</dbReference>
<keyword evidence="4 6" id="KW-0378">Hydrolase</keyword>
<sequence length="133" mass="15455">MSKGKLFDTSIWIDFLNGKNSEETRVLTRYLEKDLRVYICPVILQEVLQGIANDDHFASVRESFLALCMLTEDSIEAAIGAAEIYRFLRKKGITIRKSNDCLIAWYALKNSLDIVHNDRDFDLIRKHIKTLRF</sequence>
<feature type="binding site" evidence="6">
    <location>
        <position position="8"/>
    </location>
    <ligand>
        <name>Mg(2+)</name>
        <dbReference type="ChEBI" id="CHEBI:18420"/>
    </ligand>
</feature>
<keyword evidence="3 6" id="KW-0479">Metal-binding</keyword>
<dbReference type="RefSeq" id="WP_158867706.1">
    <property type="nucleotide sequence ID" value="NZ_CP046401.1"/>
</dbReference>
<dbReference type="GO" id="GO:0090729">
    <property type="term" value="F:toxin activity"/>
    <property type="evidence" value="ECO:0007669"/>
    <property type="project" value="UniProtKB-KW"/>
</dbReference>
<dbReference type="InterPro" id="IPR029060">
    <property type="entry name" value="PIN-like_dom_sf"/>
</dbReference>
<protein>
    <recommendedName>
        <fullName evidence="6">Ribonuclease VapC</fullName>
        <shortName evidence="6">RNase VapC</shortName>
        <ecNumber evidence="6">3.1.-.-</ecNumber>
    </recommendedName>
    <alternativeName>
        <fullName evidence="6">Toxin VapC</fullName>
    </alternativeName>
</protein>
<dbReference type="PANTHER" id="PTHR42740">
    <property type="entry name" value="RIBONUCLEASE VAPC3"/>
    <property type="match status" value="1"/>
</dbReference>
<dbReference type="GO" id="GO:0016787">
    <property type="term" value="F:hydrolase activity"/>
    <property type="evidence" value="ECO:0007669"/>
    <property type="project" value="UniProtKB-KW"/>
</dbReference>
<dbReference type="InterPro" id="IPR022907">
    <property type="entry name" value="VapC_family"/>
</dbReference>
<proteinExistence type="inferred from homology"/>
<dbReference type="GO" id="GO:0004540">
    <property type="term" value="F:RNA nuclease activity"/>
    <property type="evidence" value="ECO:0007669"/>
    <property type="project" value="InterPro"/>
</dbReference>
<dbReference type="AlphaFoldDB" id="A0A6I6JV16"/>
<dbReference type="InterPro" id="IPR051749">
    <property type="entry name" value="PINc/VapC_TA_RNase"/>
</dbReference>
<evidence type="ECO:0000256" key="2">
    <source>
        <dbReference type="ARBA" id="ARBA00022722"/>
    </source>
</evidence>
<evidence type="ECO:0000256" key="5">
    <source>
        <dbReference type="ARBA" id="ARBA00022842"/>
    </source>
</evidence>
<dbReference type="Pfam" id="PF01850">
    <property type="entry name" value="PIN"/>
    <property type="match status" value="1"/>
</dbReference>
<evidence type="ECO:0000256" key="6">
    <source>
        <dbReference type="HAMAP-Rule" id="MF_00265"/>
    </source>
</evidence>
<dbReference type="EMBL" id="CP046401">
    <property type="protein sequence ID" value="QGY44930.1"/>
    <property type="molecule type" value="Genomic_DNA"/>
</dbReference>
<comment type="similarity">
    <text evidence="6">Belongs to the PINc/VapC protein family.</text>
</comment>
<evidence type="ECO:0000256" key="4">
    <source>
        <dbReference type="ARBA" id="ARBA00022801"/>
    </source>
</evidence>
<keyword evidence="6" id="KW-0800">Toxin</keyword>
<evidence type="ECO:0000313" key="8">
    <source>
        <dbReference type="EMBL" id="QGY44930.1"/>
    </source>
</evidence>
<evidence type="ECO:0000313" key="9">
    <source>
        <dbReference type="Proteomes" id="UP000428260"/>
    </source>
</evidence>
<dbReference type="SUPFAM" id="SSF88723">
    <property type="entry name" value="PIN domain-like"/>
    <property type="match status" value="1"/>
</dbReference>
<reference evidence="8 9" key="1">
    <citation type="submission" date="2019-11" db="EMBL/GenBank/DDBJ databases">
        <authorList>
            <person name="Zheng R.K."/>
            <person name="Sun C.M."/>
        </authorList>
    </citation>
    <scope>NUCLEOTIDE SEQUENCE [LARGE SCALE GENOMIC DNA]</scope>
    <source>
        <strain evidence="8 9">WC007</strain>
    </source>
</reference>
<evidence type="ECO:0000259" key="7">
    <source>
        <dbReference type="Pfam" id="PF01850"/>
    </source>
</evidence>
<gene>
    <name evidence="6" type="primary">vapC</name>
    <name evidence="8" type="ORF">GM418_15010</name>
</gene>
<comment type="cofactor">
    <cofactor evidence="6">
        <name>Mg(2+)</name>
        <dbReference type="ChEBI" id="CHEBI:18420"/>
    </cofactor>
</comment>